<dbReference type="SUPFAM" id="SSF46689">
    <property type="entry name" value="Homeodomain-like"/>
    <property type="match status" value="1"/>
</dbReference>
<proteinExistence type="predicted"/>
<dbReference type="RefSeq" id="WP_069319890.1">
    <property type="nucleotide sequence ID" value="NZ_MDDS01000014.1"/>
</dbReference>
<gene>
    <name evidence="4" type="ORF">BFL28_13855</name>
</gene>
<reference evidence="4 5" key="1">
    <citation type="submission" date="2016-08" db="EMBL/GenBank/DDBJ databases">
        <title>Draft genome of the agarase producing Sphingomonas sp. MCT13.</title>
        <authorList>
            <person name="D'Andrea M.M."/>
            <person name="Rossolini G.M."/>
            <person name="Thaller M.C."/>
        </authorList>
    </citation>
    <scope>NUCLEOTIDE SEQUENCE [LARGE SCALE GENOMIC DNA]</scope>
    <source>
        <strain evidence="4 5">MCT13</strain>
    </source>
</reference>
<organism evidence="4 5">
    <name type="scientific">Sphingomonas turrisvirgatae</name>
    <dbReference type="NCBI Taxonomy" id="1888892"/>
    <lineage>
        <taxon>Bacteria</taxon>
        <taxon>Pseudomonadati</taxon>
        <taxon>Pseudomonadota</taxon>
        <taxon>Alphaproteobacteria</taxon>
        <taxon>Sphingomonadales</taxon>
        <taxon>Sphingomonadaceae</taxon>
        <taxon>Sphingomonas</taxon>
    </lineage>
</organism>
<dbReference type="AlphaFoldDB" id="A0A1E3LXK2"/>
<name>A0A1E3LXK2_9SPHN</name>
<evidence type="ECO:0000259" key="3">
    <source>
        <dbReference type="PROSITE" id="PS50977"/>
    </source>
</evidence>
<dbReference type="STRING" id="1888892.BFL28_13855"/>
<keyword evidence="5" id="KW-1185">Reference proteome</keyword>
<evidence type="ECO:0000313" key="4">
    <source>
        <dbReference type="EMBL" id="ODP38458.1"/>
    </source>
</evidence>
<evidence type="ECO:0000256" key="1">
    <source>
        <dbReference type="ARBA" id="ARBA00023125"/>
    </source>
</evidence>
<dbReference type="PRINTS" id="PR00455">
    <property type="entry name" value="HTHTETR"/>
</dbReference>
<dbReference type="InterPro" id="IPR001647">
    <property type="entry name" value="HTH_TetR"/>
</dbReference>
<keyword evidence="1 2" id="KW-0238">DNA-binding</keyword>
<dbReference type="GO" id="GO:0003700">
    <property type="term" value="F:DNA-binding transcription factor activity"/>
    <property type="evidence" value="ECO:0007669"/>
    <property type="project" value="TreeGrafter"/>
</dbReference>
<dbReference type="EMBL" id="MDDS01000014">
    <property type="protein sequence ID" value="ODP38458.1"/>
    <property type="molecule type" value="Genomic_DNA"/>
</dbReference>
<comment type="caution">
    <text evidence="4">The sequence shown here is derived from an EMBL/GenBank/DDBJ whole genome shotgun (WGS) entry which is preliminary data.</text>
</comment>
<dbReference type="Proteomes" id="UP000094487">
    <property type="component" value="Unassembled WGS sequence"/>
</dbReference>
<dbReference type="Gene3D" id="1.10.357.10">
    <property type="entry name" value="Tetracycline Repressor, domain 2"/>
    <property type="match status" value="1"/>
</dbReference>
<dbReference type="GO" id="GO:0000976">
    <property type="term" value="F:transcription cis-regulatory region binding"/>
    <property type="evidence" value="ECO:0007669"/>
    <property type="project" value="TreeGrafter"/>
</dbReference>
<accession>A0A1E3LXK2</accession>
<feature type="domain" description="HTH tetR-type" evidence="3">
    <location>
        <begin position="15"/>
        <end position="75"/>
    </location>
</feature>
<dbReference type="InterPro" id="IPR050109">
    <property type="entry name" value="HTH-type_TetR-like_transc_reg"/>
</dbReference>
<evidence type="ECO:0000256" key="2">
    <source>
        <dbReference type="PROSITE-ProRule" id="PRU00335"/>
    </source>
</evidence>
<dbReference type="Pfam" id="PF00440">
    <property type="entry name" value="TetR_N"/>
    <property type="match status" value="1"/>
</dbReference>
<dbReference type="InterPro" id="IPR009057">
    <property type="entry name" value="Homeodomain-like_sf"/>
</dbReference>
<protein>
    <recommendedName>
        <fullName evidence="3">HTH tetR-type domain-containing protein</fullName>
    </recommendedName>
</protein>
<evidence type="ECO:0000313" key="5">
    <source>
        <dbReference type="Proteomes" id="UP000094487"/>
    </source>
</evidence>
<dbReference type="OrthoDB" id="7186647at2"/>
<feature type="DNA-binding region" description="H-T-H motif" evidence="2">
    <location>
        <begin position="38"/>
        <end position="57"/>
    </location>
</feature>
<sequence length="202" mass="22278">MKTKARPSIRQAHKDLTRARIAEAARQCFYEKGVSETSFEDIATAAGVRRATVYLHYANKSAILTELLSRNLEEVRLIYERLCGLGAYDIASVRKWLESYVRALVRHRQAMRLFQIAMATDDTVRVMIEDYRESVVRSLGQHFAAFAPGAGRAHAAAVLMVVKIDFVADAVAQPAPRLAATAALDLVAEELSAMLAEPVTAS</sequence>
<dbReference type="PANTHER" id="PTHR30055:SF223">
    <property type="entry name" value="HTH-TYPE TRANSCRIPTIONAL REGULATOR UIDR"/>
    <property type="match status" value="1"/>
</dbReference>
<dbReference type="PANTHER" id="PTHR30055">
    <property type="entry name" value="HTH-TYPE TRANSCRIPTIONAL REGULATOR RUTR"/>
    <property type="match status" value="1"/>
</dbReference>
<dbReference type="PROSITE" id="PS50977">
    <property type="entry name" value="HTH_TETR_2"/>
    <property type="match status" value="1"/>
</dbReference>